<organism evidence="2 3">
    <name type="scientific">Lates japonicus</name>
    <name type="common">Japanese lates</name>
    <dbReference type="NCBI Taxonomy" id="270547"/>
    <lineage>
        <taxon>Eukaryota</taxon>
        <taxon>Metazoa</taxon>
        <taxon>Chordata</taxon>
        <taxon>Craniata</taxon>
        <taxon>Vertebrata</taxon>
        <taxon>Euteleostomi</taxon>
        <taxon>Actinopterygii</taxon>
        <taxon>Neopterygii</taxon>
        <taxon>Teleostei</taxon>
        <taxon>Neoteleostei</taxon>
        <taxon>Acanthomorphata</taxon>
        <taxon>Carangaria</taxon>
        <taxon>Carangaria incertae sedis</taxon>
        <taxon>Centropomidae</taxon>
        <taxon>Lates</taxon>
    </lineage>
</organism>
<evidence type="ECO:0000256" key="1">
    <source>
        <dbReference type="SAM" id="Coils"/>
    </source>
</evidence>
<gene>
    <name evidence="2" type="ORF">AKAME5_002882700</name>
</gene>
<sequence length="358" mass="38174">MSSHSEKLLEVELELRSLRLLRDEVENLRGTLENVRTRLNALEQGGRSGTGSTTHTLETEPLYFAIANGLEPPALRHPTTPKVNIHMELKLRGAGGRLLRGAGGCRSGFLSEDMRSRCSAGRTPQAFPLPSGGAALVRPPGLRLPAQPGLGERSQAPRATCCRRNVAATERAVRYGRVSILGAMVETLKDCDAQARRRELLDGCGGCMHHRRQEGTANYAGAVELSARADCSAAAAGSRRAADRLDAAHGRARLTDSVAATPRAALPRPAAVSAGLPPATPGGQRYAYCWEMKCSTGCAVRPRPLCCRLSGVWPGRTDQIQPCPFLQLHENSGAPVTMKTASTSDAVIGQFVVSVNTL</sequence>
<dbReference type="Proteomes" id="UP001279410">
    <property type="component" value="Unassembled WGS sequence"/>
</dbReference>
<evidence type="ECO:0000313" key="3">
    <source>
        <dbReference type="Proteomes" id="UP001279410"/>
    </source>
</evidence>
<feature type="coiled-coil region" evidence="1">
    <location>
        <begin position="8"/>
        <end position="45"/>
    </location>
</feature>
<keyword evidence="3" id="KW-1185">Reference proteome</keyword>
<comment type="caution">
    <text evidence="2">The sequence shown here is derived from an EMBL/GenBank/DDBJ whole genome shotgun (WGS) entry which is preliminary data.</text>
</comment>
<keyword evidence="2" id="KW-0675">Receptor</keyword>
<dbReference type="EMBL" id="BRZM01004625">
    <property type="protein sequence ID" value="GLD58481.1"/>
    <property type="molecule type" value="Genomic_DNA"/>
</dbReference>
<name>A0AAD3MR81_LATJO</name>
<proteinExistence type="predicted"/>
<evidence type="ECO:0000313" key="2">
    <source>
        <dbReference type="EMBL" id="GLD58481.1"/>
    </source>
</evidence>
<keyword evidence="1" id="KW-0175">Coiled coil</keyword>
<dbReference type="AlphaFoldDB" id="A0AAD3MR81"/>
<accession>A0AAD3MR81</accession>
<protein>
    <submittedName>
        <fullName evidence="2">TNF receptor-associated factor 3-like protein</fullName>
    </submittedName>
</protein>
<reference evidence="2" key="1">
    <citation type="submission" date="2022-08" db="EMBL/GenBank/DDBJ databases">
        <title>Genome sequencing of akame (Lates japonicus).</title>
        <authorList>
            <person name="Hashiguchi Y."/>
            <person name="Takahashi H."/>
        </authorList>
    </citation>
    <scope>NUCLEOTIDE SEQUENCE</scope>
    <source>
        <strain evidence="2">Kochi</strain>
    </source>
</reference>